<dbReference type="EMBL" id="NIVC01000980">
    <property type="protein sequence ID" value="PAA74036.1"/>
    <property type="molecule type" value="Genomic_DNA"/>
</dbReference>
<protein>
    <submittedName>
        <fullName evidence="5">Uncharacterized protein</fullName>
    </submittedName>
</protein>
<dbReference type="OrthoDB" id="9982946at2759"/>
<keyword evidence="1" id="KW-0732">Signal</keyword>
<evidence type="ECO:0000259" key="3">
    <source>
        <dbReference type="Pfam" id="PF23070"/>
    </source>
</evidence>
<keyword evidence="6" id="KW-1185">Reference proteome</keyword>
<sequence>KIMSWHQALALGLLLAWQLAGTALAQTGTGCPFTGDDRRYIMPLFSIDSGQDTTMFITDNTLTYRQGFLQSYKATCVRVLDRNRKEPEQQSKWNMLVLYRNDTTSGSREIYFCAKFYWQSINIIQYQLSGVYATTASDAASRCTIFESNNRYSFAVVGFSQQYQIYNCKTILEGVFWFTYQLKDSSRTPCDALTNKIKACQRAGSQERDSYIATFNWGQCPGLAATKDTGQQNYYCYGMWTDNNNNVYAAVGMDQADTKFKYRCLVTRKDQNERSILYRWGMTVDADCSTLKSPDESPMKLILRPTLDSTDQVPQLRPGCNLPKNFTGVWFQPAEYQTDVYINATTIKLRRQLNQYQWEEVYFVCRQSQESRYLMAVVTEGRCDVDYICMHFMPRHHNIIRFRMSKPIKHDPNHNEDSNYMSRRFREACDWFSFTMDQVEWTYEYFVLNPPVPINCPIQGRFKFNMVGQESEFYFTKIPAGVTPRPRVQVVCDQYWESDMHACIGENKQLSLDVQRCMRLDHIGRPLSEYDVPDNILTCVGYWMEDAKSYMITFDPADPVVGNFRCWIYRRTGLRTYRMSRSMASKCMPDQTSSSAYPSESASLMLELTDNERLFDQCPMKFDFGKDPYTNTFQLEVFAHAGRLSPTMRPALLACLVAMVTAAMHSI</sequence>
<dbReference type="AlphaFoldDB" id="A0A267FJU8"/>
<dbReference type="InterPro" id="IPR055471">
    <property type="entry name" value="DUF7043"/>
</dbReference>
<dbReference type="PANTHER" id="PTHR22255">
    <property type="entry name" value="LP06548P"/>
    <property type="match status" value="1"/>
</dbReference>
<feature type="non-terminal residue" evidence="5">
    <location>
        <position position="1"/>
    </location>
</feature>
<feature type="domain" description="DUF7043" evidence="3">
    <location>
        <begin position="318"/>
        <end position="416"/>
    </location>
</feature>
<feature type="chain" id="PRO_5011916124" evidence="1">
    <location>
        <begin position="26"/>
        <end position="667"/>
    </location>
</feature>
<evidence type="ECO:0000259" key="2">
    <source>
        <dbReference type="Pfam" id="PF23069"/>
    </source>
</evidence>
<comment type="caution">
    <text evidence="5">The sequence shown here is derived from an EMBL/GenBank/DDBJ whole genome shotgun (WGS) entry which is preliminary data.</text>
</comment>
<evidence type="ECO:0000313" key="5">
    <source>
        <dbReference type="EMBL" id="PAA74036.1"/>
    </source>
</evidence>
<feature type="domain" description="DUF7042" evidence="2">
    <location>
        <begin position="167"/>
        <end position="303"/>
    </location>
</feature>
<gene>
    <name evidence="4" type="ORF">BOX15_Mlig029193g3</name>
    <name evidence="5" type="ORF">BOX15_Mlig029193g4</name>
</gene>
<feature type="domain" description="DUF7042" evidence="2">
    <location>
        <begin position="453"/>
        <end position="596"/>
    </location>
</feature>
<dbReference type="Pfam" id="PF23069">
    <property type="entry name" value="DUF7042"/>
    <property type="match status" value="2"/>
</dbReference>
<dbReference type="STRING" id="282301.A0A267FJU8"/>
<dbReference type="PANTHER" id="PTHR22255:SF1">
    <property type="entry name" value="LD32918P"/>
    <property type="match status" value="1"/>
</dbReference>
<dbReference type="EMBL" id="NIVC01004916">
    <property type="protein sequence ID" value="PAA46344.1"/>
    <property type="molecule type" value="Genomic_DNA"/>
</dbReference>
<name>A0A267FJU8_9PLAT</name>
<accession>A0A267FJU8</accession>
<evidence type="ECO:0000313" key="6">
    <source>
        <dbReference type="Proteomes" id="UP000215902"/>
    </source>
</evidence>
<reference evidence="5 6" key="1">
    <citation type="submission" date="2017-06" db="EMBL/GenBank/DDBJ databases">
        <title>A platform for efficient transgenesis in Macrostomum lignano, a flatworm model organism for stem cell research.</title>
        <authorList>
            <person name="Berezikov E."/>
        </authorList>
    </citation>
    <scope>NUCLEOTIDE SEQUENCE [LARGE SCALE GENOMIC DNA]</scope>
    <source>
        <strain evidence="5">DV1</strain>
        <tissue evidence="5">Whole organism</tissue>
    </source>
</reference>
<proteinExistence type="predicted"/>
<dbReference type="InterPro" id="IPR055470">
    <property type="entry name" value="DUF7042"/>
</dbReference>
<feature type="signal peptide" evidence="1">
    <location>
        <begin position="1"/>
        <end position="25"/>
    </location>
</feature>
<organism evidence="5 6">
    <name type="scientific">Macrostomum lignano</name>
    <dbReference type="NCBI Taxonomy" id="282301"/>
    <lineage>
        <taxon>Eukaryota</taxon>
        <taxon>Metazoa</taxon>
        <taxon>Spiralia</taxon>
        <taxon>Lophotrochozoa</taxon>
        <taxon>Platyhelminthes</taxon>
        <taxon>Rhabditophora</taxon>
        <taxon>Macrostomorpha</taxon>
        <taxon>Macrostomida</taxon>
        <taxon>Macrostomidae</taxon>
        <taxon>Macrostomum</taxon>
    </lineage>
</organism>
<evidence type="ECO:0000313" key="4">
    <source>
        <dbReference type="EMBL" id="PAA46344.1"/>
    </source>
</evidence>
<dbReference type="Pfam" id="PF23070">
    <property type="entry name" value="DUF7043"/>
    <property type="match status" value="1"/>
</dbReference>
<dbReference type="Proteomes" id="UP000215902">
    <property type="component" value="Unassembled WGS sequence"/>
</dbReference>
<evidence type="ECO:0000256" key="1">
    <source>
        <dbReference type="SAM" id="SignalP"/>
    </source>
</evidence>
<dbReference type="GO" id="GO:0042060">
    <property type="term" value="P:wound healing"/>
    <property type="evidence" value="ECO:0007669"/>
    <property type="project" value="TreeGrafter"/>
</dbReference>